<protein>
    <submittedName>
        <fullName evidence="1">Uncharacterized protein</fullName>
    </submittedName>
</protein>
<sequence length="101" mass="11839">MALWSHSLVYNTKRSGEFMLGNQRVRFRRVRFPERPPKEWFAVDLLESRDSVGLSLEELRPRLVDALRSGRLDPLRLQAMAAAYATAFHRHFVEDAIREAR</sequence>
<proteinExistence type="predicted"/>
<keyword evidence="2" id="KW-1185">Reference proteome</keyword>
<dbReference type="Proteomes" id="UP001228113">
    <property type="component" value="Chromosome"/>
</dbReference>
<organism evidence="1 2">
    <name type="scientific">Mesoterricola sediminis</name>
    <dbReference type="NCBI Taxonomy" id="2927980"/>
    <lineage>
        <taxon>Bacteria</taxon>
        <taxon>Pseudomonadati</taxon>
        <taxon>Acidobacteriota</taxon>
        <taxon>Holophagae</taxon>
        <taxon>Holophagales</taxon>
        <taxon>Holophagaceae</taxon>
        <taxon>Mesoterricola</taxon>
    </lineage>
</organism>
<dbReference type="EMBL" id="AP027081">
    <property type="protein sequence ID" value="BDU77458.1"/>
    <property type="molecule type" value="Genomic_DNA"/>
</dbReference>
<accession>A0AA48H7N3</accession>
<dbReference type="AlphaFoldDB" id="A0AA48H7N3"/>
<evidence type="ECO:0000313" key="2">
    <source>
        <dbReference type="Proteomes" id="UP001228113"/>
    </source>
</evidence>
<reference evidence="1" key="1">
    <citation type="journal article" date="2023" name="Int. J. Syst. Evol. Microbiol.">
        <title>Mesoterricola silvestris gen. nov., sp. nov., Mesoterricola sediminis sp. nov., Geothrix oryzae sp. nov., Geothrix edaphica sp. nov., Geothrix rubra sp. nov., and Geothrix limicola sp. nov., six novel members of Acidobacteriota isolated from soils.</title>
        <authorList>
            <person name="Itoh H."/>
            <person name="Sugisawa Y."/>
            <person name="Mise K."/>
            <person name="Xu Z."/>
            <person name="Kuniyasu M."/>
            <person name="Ushijima N."/>
            <person name="Kawano K."/>
            <person name="Kobayashi E."/>
            <person name="Shiratori Y."/>
            <person name="Masuda Y."/>
            <person name="Senoo K."/>
        </authorList>
    </citation>
    <scope>NUCLEOTIDE SEQUENCE</scope>
    <source>
        <strain evidence="1">W786</strain>
    </source>
</reference>
<dbReference type="KEGG" id="msea:METESE_24160"/>
<name>A0AA48H7N3_9BACT</name>
<gene>
    <name evidence="1" type="ORF">METESE_24160</name>
</gene>
<evidence type="ECO:0000313" key="1">
    <source>
        <dbReference type="EMBL" id="BDU77458.1"/>
    </source>
</evidence>